<dbReference type="EMBL" id="MK356555">
    <property type="protein sequence ID" value="QHD64849.1"/>
    <property type="molecule type" value="Viral_cRNA"/>
</dbReference>
<protein>
    <submittedName>
        <fullName evidence="1">Glycoprotein</fullName>
    </submittedName>
</protein>
<accession>A0A7U3MF33</accession>
<reference evidence="1" key="1">
    <citation type="submission" date="2019-01" db="EMBL/GenBank/DDBJ databases">
        <title>Leishbunyavirus of Leishmania martiniquensis.</title>
        <authorList>
            <person name="Grybchuk D."/>
            <person name="Macedo D.H."/>
            <person name="Kostygov A.Y."/>
            <person name="Yurchenko V."/>
        </authorList>
    </citation>
    <scope>NUCLEOTIDE SEQUENCE</scope>
    <source>
        <strain evidence="1">OSU10</strain>
    </source>
</reference>
<sequence>MRFISLLLLFELIVLTSQVNGHFYKFYYKSFNSNATNGFSSNVISTPSFCFDYTRSDMKVFKIKNYVKVFRTNEAWDTSKSLVFHQPNVILGKIKDITTCSNYNRESFIQLARDLDDGFVPWEGYTSIHNPITPSMIMQAATGDLLKVVIKVSLKVLWSRYISKKLPSKSKQDWPEIRRSQCDSIGFGNSQLRMWYPSRATDHYNLYIDKDTFIVSSKISYGHTVTLLTCRNFKDENITLSGRVVYLRTNIYQRCILAGERLEYFDDFVAHHRRLSQSGIVLNDGYQGQKQANFRYISTPTIILALGTGERDQVRAMQDCLENRNEGTWLYSFQ</sequence>
<evidence type="ECO:0000313" key="1">
    <source>
        <dbReference type="EMBL" id="QHD64849.1"/>
    </source>
</evidence>
<name>A0A7U3MF33_9VIRU</name>
<proteinExistence type="predicted"/>
<organism evidence="1">
    <name type="scientific">Leishmania martiniquensis leishbunyavirus 1</name>
    <dbReference type="NCBI Taxonomy" id="2696682"/>
    <lineage>
        <taxon>Viruses</taxon>
        <taxon>Riboviria</taxon>
        <taxon>Orthornavirae</taxon>
        <taxon>Negarnaviricota</taxon>
        <taxon>Polyploviricotina</taxon>
        <taxon>Bunyaviricetes</taxon>
        <taxon>Hareavirales</taxon>
        <taxon>Leishbuviridae</taxon>
        <taxon>Shilevirus</taxon>
        <taxon>Shilevirus martiniquense</taxon>
    </lineage>
</organism>